<dbReference type="Proteomes" id="UP000182508">
    <property type="component" value="Unassembled WGS sequence"/>
</dbReference>
<protein>
    <submittedName>
        <fullName evidence="2">Heptaprenyl diphosphate synthase</fullName>
    </submittedName>
</protein>
<evidence type="ECO:0000256" key="1">
    <source>
        <dbReference type="SAM" id="Phobius"/>
    </source>
</evidence>
<dbReference type="Pfam" id="PF07456">
    <property type="entry name" value="Hpre_diP_synt_I"/>
    <property type="match status" value="1"/>
</dbReference>
<dbReference type="eggNOG" id="COG4769">
    <property type="taxonomic scope" value="Bacteria"/>
</dbReference>
<dbReference type="EMBL" id="FMXP01000003">
    <property type="protein sequence ID" value="SDB05090.1"/>
    <property type="molecule type" value="Genomic_DNA"/>
</dbReference>
<keyword evidence="3" id="KW-1185">Reference proteome</keyword>
<keyword evidence="1" id="KW-1133">Transmembrane helix</keyword>
<keyword evidence="1" id="KW-0472">Membrane</keyword>
<dbReference type="InterPro" id="IPR014535">
    <property type="entry name" value="Hpre_diP_synt_I"/>
</dbReference>
<organism evidence="2 3">
    <name type="scientific">Streptococcus henryi</name>
    <dbReference type="NCBI Taxonomy" id="439219"/>
    <lineage>
        <taxon>Bacteria</taxon>
        <taxon>Bacillati</taxon>
        <taxon>Bacillota</taxon>
        <taxon>Bacilli</taxon>
        <taxon>Lactobacillales</taxon>
        <taxon>Streptococcaceae</taxon>
        <taxon>Streptococcus</taxon>
    </lineage>
</organism>
<feature type="transmembrane region" description="Helical" evidence="1">
    <location>
        <begin position="141"/>
        <end position="162"/>
    </location>
</feature>
<evidence type="ECO:0000313" key="3">
    <source>
        <dbReference type="Proteomes" id="UP000182508"/>
    </source>
</evidence>
<dbReference type="Gene3D" id="1.10.1760.20">
    <property type="match status" value="1"/>
</dbReference>
<dbReference type="AlphaFoldDB" id="A0A1G6A9V8"/>
<name>A0A1G6A9V8_9STRE</name>
<proteinExistence type="predicted"/>
<dbReference type="InterPro" id="IPR010898">
    <property type="entry name" value="Hpre_diP_synth_I"/>
</dbReference>
<dbReference type="RefSeq" id="WP_074485025.1">
    <property type="nucleotide sequence ID" value="NZ_FMXP01000003.1"/>
</dbReference>
<reference evidence="2 3" key="1">
    <citation type="submission" date="2016-10" db="EMBL/GenBank/DDBJ databases">
        <authorList>
            <person name="de Groot N.N."/>
        </authorList>
    </citation>
    <scope>NUCLEOTIDE SEQUENCE [LARGE SCALE GENOMIC DNA]</scope>
    <source>
        <strain evidence="2 3">A-4</strain>
    </source>
</reference>
<dbReference type="STRING" id="439219.SAMN02910293_00268"/>
<evidence type="ECO:0000313" key="2">
    <source>
        <dbReference type="EMBL" id="SDB05090.1"/>
    </source>
</evidence>
<feature type="transmembrane region" description="Helical" evidence="1">
    <location>
        <begin position="36"/>
        <end position="55"/>
    </location>
</feature>
<keyword evidence="1" id="KW-0812">Transmembrane</keyword>
<gene>
    <name evidence="2" type="ORF">SAMN02910293_00268</name>
</gene>
<feature type="transmembrane region" description="Helical" evidence="1">
    <location>
        <begin position="105"/>
        <end position="129"/>
    </location>
</feature>
<feature type="transmembrane region" description="Helical" evidence="1">
    <location>
        <begin position="67"/>
        <end position="93"/>
    </location>
</feature>
<dbReference type="PIRSF" id="PIRSF027391">
    <property type="entry name" value="Hpre_diP_synt_I"/>
    <property type="match status" value="1"/>
</dbReference>
<sequence>MDSKLQKTLFIAMLASQAVVISLVERTIPTPFAFAPGAKLGLGNLITIIALFTLSQKDCLKVIGLRLLLSTFLGGTFSTFLYGFAGVTFSFIIMSLIKKLGPRRVSVVGISILGGIMHNIGQLTVFALISRSLLVLNYLPILSFSGILSGFFVGITGNYLLVKIAPLQQLHKQLLDGWKLQK</sequence>
<accession>A0A1G6A9V8</accession>